<comment type="caution">
    <text evidence="2">The sequence shown here is derived from an EMBL/GenBank/DDBJ whole genome shotgun (WGS) entry which is preliminary data.</text>
</comment>
<dbReference type="Proteomes" id="UP000299102">
    <property type="component" value="Unassembled WGS sequence"/>
</dbReference>
<gene>
    <name evidence="2" type="ORF">EVAR_87574_1</name>
</gene>
<feature type="chain" id="PRO_5020023088" evidence="1">
    <location>
        <begin position="16"/>
        <end position="99"/>
    </location>
</feature>
<name>A0A4C1WPD7_EUMVA</name>
<evidence type="ECO:0000313" key="2">
    <source>
        <dbReference type="EMBL" id="GBP52189.1"/>
    </source>
</evidence>
<protein>
    <submittedName>
        <fullName evidence="2">Uncharacterized protein</fullName>
    </submittedName>
</protein>
<organism evidence="2 3">
    <name type="scientific">Eumeta variegata</name>
    <name type="common">Bagworm moth</name>
    <name type="synonym">Eumeta japonica</name>
    <dbReference type="NCBI Taxonomy" id="151549"/>
    <lineage>
        <taxon>Eukaryota</taxon>
        <taxon>Metazoa</taxon>
        <taxon>Ecdysozoa</taxon>
        <taxon>Arthropoda</taxon>
        <taxon>Hexapoda</taxon>
        <taxon>Insecta</taxon>
        <taxon>Pterygota</taxon>
        <taxon>Neoptera</taxon>
        <taxon>Endopterygota</taxon>
        <taxon>Lepidoptera</taxon>
        <taxon>Glossata</taxon>
        <taxon>Ditrysia</taxon>
        <taxon>Tineoidea</taxon>
        <taxon>Psychidae</taxon>
        <taxon>Oiketicinae</taxon>
        <taxon>Eumeta</taxon>
    </lineage>
</organism>
<evidence type="ECO:0000256" key="1">
    <source>
        <dbReference type="SAM" id="SignalP"/>
    </source>
</evidence>
<dbReference type="EMBL" id="BGZK01000597">
    <property type="protein sequence ID" value="GBP52189.1"/>
    <property type="molecule type" value="Genomic_DNA"/>
</dbReference>
<sequence>MLSFIIILHLGGGLSKDFAGDRSRAARGRLPPAGEYVFTLENVPNRNCLTQKSSKMFAQRRLKEVDYSQFPQLPAGRRGGRVPRDAMTLLAPYNRLSRK</sequence>
<feature type="signal peptide" evidence="1">
    <location>
        <begin position="1"/>
        <end position="15"/>
    </location>
</feature>
<dbReference type="AlphaFoldDB" id="A0A4C1WPD7"/>
<keyword evidence="3" id="KW-1185">Reference proteome</keyword>
<proteinExistence type="predicted"/>
<keyword evidence="1" id="KW-0732">Signal</keyword>
<accession>A0A4C1WPD7</accession>
<evidence type="ECO:0000313" key="3">
    <source>
        <dbReference type="Proteomes" id="UP000299102"/>
    </source>
</evidence>
<reference evidence="2 3" key="1">
    <citation type="journal article" date="2019" name="Commun. Biol.">
        <title>The bagworm genome reveals a unique fibroin gene that provides high tensile strength.</title>
        <authorList>
            <person name="Kono N."/>
            <person name="Nakamura H."/>
            <person name="Ohtoshi R."/>
            <person name="Tomita M."/>
            <person name="Numata K."/>
            <person name="Arakawa K."/>
        </authorList>
    </citation>
    <scope>NUCLEOTIDE SEQUENCE [LARGE SCALE GENOMIC DNA]</scope>
</reference>